<feature type="compositionally biased region" description="Basic and acidic residues" evidence="3">
    <location>
        <begin position="227"/>
        <end position="236"/>
    </location>
</feature>
<keyword evidence="1 2" id="KW-0539">Nucleus</keyword>
<sequence>MSPEPWDFQIQRTYPRSRDSAISLTDRLSPFAYLTALHLPVPPFTSTSHKFGPTSAPLHPVPRYLHCPSRHRYDPPKMSGAMDKIPDGYDLEEAVRALVPEHIRAKEIEPGNARMVQLKESIKKPLIAIKKVGWEHSSIETSQREGILELIWLYWNTEKVDIKFKSSPVCAEAILELLANSKSRLPLEIQQIGTIMLDLHQSNNWGIPPKVEERAESSTKSRKRPRSEKSEKKVDGEVPQAVYTRAPTTHPIFGTIGIMHHIQKSKGGQTTSYRVDPEYTKKGFNIFGHNSLLVGDVCHESKVLGSRIGGISGNIADGVYSIVVTGTYADIDIDSGDVIYYSVPGAIDTEDKMADREKDGPKKLLRSLATKKPVRVIRKHDSKWEGAPRAGLRYDGLYRVTGVEERSNDSGGKFLRFKLRRCSNQAPIDKSRPTRQERRAFADVQLGY</sequence>
<evidence type="ECO:0000256" key="2">
    <source>
        <dbReference type="PROSITE-ProRule" id="PRU00358"/>
    </source>
</evidence>
<dbReference type="InterPro" id="IPR015947">
    <property type="entry name" value="PUA-like_sf"/>
</dbReference>
<feature type="region of interest" description="Disordered" evidence="3">
    <location>
        <begin position="427"/>
        <end position="448"/>
    </location>
</feature>
<dbReference type="SMART" id="SM00466">
    <property type="entry name" value="SRA"/>
    <property type="match status" value="1"/>
</dbReference>
<dbReference type="PANTHER" id="PTHR14140:SF27">
    <property type="entry name" value="OS04G0289800 PROTEIN"/>
    <property type="match status" value="1"/>
</dbReference>
<evidence type="ECO:0000256" key="1">
    <source>
        <dbReference type="ARBA" id="ARBA00023242"/>
    </source>
</evidence>
<dbReference type="PROSITE" id="PS51015">
    <property type="entry name" value="YDG"/>
    <property type="match status" value="1"/>
</dbReference>
<evidence type="ECO:0000313" key="6">
    <source>
        <dbReference type="Proteomes" id="UP000184330"/>
    </source>
</evidence>
<dbReference type="InterPro" id="IPR036987">
    <property type="entry name" value="SRA-YDG_sf"/>
</dbReference>
<accession>A0A1L7X7U6</accession>
<proteinExistence type="predicted"/>
<feature type="domain" description="YDG" evidence="4">
    <location>
        <begin position="281"/>
        <end position="421"/>
    </location>
</feature>
<evidence type="ECO:0000256" key="3">
    <source>
        <dbReference type="SAM" id="MobiDB-lite"/>
    </source>
</evidence>
<evidence type="ECO:0000259" key="4">
    <source>
        <dbReference type="PROSITE" id="PS51015"/>
    </source>
</evidence>
<feature type="compositionally biased region" description="Basic and acidic residues" evidence="3">
    <location>
        <begin position="429"/>
        <end position="441"/>
    </location>
</feature>
<feature type="region of interest" description="Disordered" evidence="3">
    <location>
        <begin position="207"/>
        <end position="237"/>
    </location>
</feature>
<reference evidence="5 6" key="1">
    <citation type="submission" date="2016-03" db="EMBL/GenBank/DDBJ databases">
        <authorList>
            <person name="Ploux O."/>
        </authorList>
    </citation>
    <scope>NUCLEOTIDE SEQUENCE [LARGE SCALE GENOMIC DNA]</scope>
    <source>
        <strain evidence="5 6">UAMH 11012</strain>
    </source>
</reference>
<comment type="subcellular location">
    <subcellularLocation>
        <location evidence="2">Nucleus</location>
    </subcellularLocation>
</comment>
<organism evidence="5 6">
    <name type="scientific">Phialocephala subalpina</name>
    <dbReference type="NCBI Taxonomy" id="576137"/>
    <lineage>
        <taxon>Eukaryota</taxon>
        <taxon>Fungi</taxon>
        <taxon>Dikarya</taxon>
        <taxon>Ascomycota</taxon>
        <taxon>Pezizomycotina</taxon>
        <taxon>Leotiomycetes</taxon>
        <taxon>Helotiales</taxon>
        <taxon>Mollisiaceae</taxon>
        <taxon>Phialocephala</taxon>
        <taxon>Phialocephala fortinii species complex</taxon>
    </lineage>
</organism>
<dbReference type="PANTHER" id="PTHR14140">
    <property type="entry name" value="E3 UBIQUITIN-PROTEIN LIGASE UHRF-RELATED"/>
    <property type="match status" value="1"/>
</dbReference>
<dbReference type="GO" id="GO:0005634">
    <property type="term" value="C:nucleus"/>
    <property type="evidence" value="ECO:0007669"/>
    <property type="project" value="UniProtKB-SubCell"/>
</dbReference>
<dbReference type="Gene3D" id="2.30.280.10">
    <property type="entry name" value="SRA-YDG"/>
    <property type="match status" value="1"/>
</dbReference>
<dbReference type="SUPFAM" id="SSF88697">
    <property type="entry name" value="PUA domain-like"/>
    <property type="match status" value="1"/>
</dbReference>
<feature type="compositionally biased region" description="Basic and acidic residues" evidence="3">
    <location>
        <begin position="210"/>
        <end position="219"/>
    </location>
</feature>
<name>A0A1L7X7U6_9HELO</name>
<dbReference type="AlphaFoldDB" id="A0A1L7X7U6"/>
<dbReference type="InterPro" id="IPR045134">
    <property type="entry name" value="UHRF1/2-like"/>
</dbReference>
<evidence type="ECO:0000313" key="5">
    <source>
        <dbReference type="EMBL" id="CZR61092.1"/>
    </source>
</evidence>
<dbReference type="Pfam" id="PF02182">
    <property type="entry name" value="SAD_SRA"/>
    <property type="match status" value="1"/>
</dbReference>
<protein>
    <recommendedName>
        <fullName evidence="4">YDG domain-containing protein</fullName>
    </recommendedName>
</protein>
<gene>
    <name evidence="5" type="ORF">PAC_10988</name>
</gene>
<dbReference type="Proteomes" id="UP000184330">
    <property type="component" value="Unassembled WGS sequence"/>
</dbReference>
<dbReference type="STRING" id="576137.A0A1L7X7U6"/>
<dbReference type="GO" id="GO:0044027">
    <property type="term" value="P:negative regulation of gene expression via chromosomal CpG island methylation"/>
    <property type="evidence" value="ECO:0007669"/>
    <property type="project" value="TreeGrafter"/>
</dbReference>
<dbReference type="InterPro" id="IPR003105">
    <property type="entry name" value="SRA_YDG"/>
</dbReference>
<dbReference type="OrthoDB" id="2270193at2759"/>
<keyword evidence="6" id="KW-1185">Reference proteome</keyword>
<dbReference type="EMBL" id="FJOG01000017">
    <property type="protein sequence ID" value="CZR61092.1"/>
    <property type="molecule type" value="Genomic_DNA"/>
</dbReference>
<dbReference type="GO" id="GO:0016567">
    <property type="term" value="P:protein ubiquitination"/>
    <property type="evidence" value="ECO:0007669"/>
    <property type="project" value="TreeGrafter"/>
</dbReference>
<dbReference type="GO" id="GO:0061630">
    <property type="term" value="F:ubiquitin protein ligase activity"/>
    <property type="evidence" value="ECO:0007669"/>
    <property type="project" value="TreeGrafter"/>
</dbReference>